<organism evidence="1 2">
    <name type="scientific">Orbilia oligospora</name>
    <name type="common">Nematode-trapping fungus</name>
    <name type="synonym">Arthrobotrys oligospora</name>
    <dbReference type="NCBI Taxonomy" id="2813651"/>
    <lineage>
        <taxon>Eukaryota</taxon>
        <taxon>Fungi</taxon>
        <taxon>Dikarya</taxon>
        <taxon>Ascomycota</taxon>
        <taxon>Pezizomycotina</taxon>
        <taxon>Orbiliomycetes</taxon>
        <taxon>Orbiliales</taxon>
        <taxon>Orbiliaceae</taxon>
        <taxon>Orbilia</taxon>
    </lineage>
</organism>
<protein>
    <submittedName>
        <fullName evidence="1">Uncharacterized protein</fullName>
    </submittedName>
</protein>
<evidence type="ECO:0000313" key="1">
    <source>
        <dbReference type="EMBL" id="TGJ66967.1"/>
    </source>
</evidence>
<dbReference type="AlphaFoldDB" id="A0A7C8K6L1"/>
<accession>A0A7C8K6L1</accession>
<proteinExistence type="predicted"/>
<sequence>MNSWYHLVGRLAFWNDIDSPRKTFRKPSRSCDDEVVTAFNFVTPNIPKHRREAMNSILPKPIELSITPKPGNIRIISPRV</sequence>
<name>A0A7C8K6L1_ORBOL</name>
<comment type="caution">
    <text evidence="1">The sequence shown here is derived from an EMBL/GenBank/DDBJ whole genome shotgun (WGS) entry which is preliminary data.</text>
</comment>
<reference evidence="1 2" key="1">
    <citation type="submission" date="2019-03" db="EMBL/GenBank/DDBJ databases">
        <title>Nematode-trapping fungi genome.</title>
        <authorList>
            <person name="Vidal-Diez De Ulzurrun G."/>
        </authorList>
    </citation>
    <scope>NUCLEOTIDE SEQUENCE [LARGE SCALE GENOMIC DNA]</scope>
    <source>
        <strain evidence="1 2">TWF154</strain>
    </source>
</reference>
<gene>
    <name evidence="1" type="ORF">EYR41_008553</name>
</gene>
<dbReference type="Proteomes" id="UP000297595">
    <property type="component" value="Unassembled WGS sequence"/>
</dbReference>
<dbReference type="EMBL" id="SOZJ01000005">
    <property type="protein sequence ID" value="TGJ66967.1"/>
    <property type="molecule type" value="Genomic_DNA"/>
</dbReference>
<evidence type="ECO:0000313" key="2">
    <source>
        <dbReference type="Proteomes" id="UP000297595"/>
    </source>
</evidence>